<dbReference type="InterPro" id="IPR041228">
    <property type="entry name" value="Dynein_C"/>
</dbReference>
<dbReference type="GO" id="GO:0008569">
    <property type="term" value="F:minus-end-directed microtubule motor activity"/>
    <property type="evidence" value="ECO:0007669"/>
    <property type="project" value="InterPro"/>
</dbReference>
<evidence type="ECO:0000256" key="7">
    <source>
        <dbReference type="ARBA" id="ARBA00022840"/>
    </source>
</evidence>
<comment type="subcellular location">
    <subcellularLocation>
        <location evidence="1">Cell projection</location>
        <location evidence="1">Cilium</location>
    </subcellularLocation>
    <subcellularLocation>
        <location evidence="2">Cytoplasm</location>
        <location evidence="2">Cytoskeleton</location>
    </subcellularLocation>
</comment>
<dbReference type="InterPro" id="IPR027417">
    <property type="entry name" value="P-loop_NTPase"/>
</dbReference>
<keyword evidence="11" id="KW-0505">Motor protein</keyword>
<dbReference type="InterPro" id="IPR004273">
    <property type="entry name" value="Dynein_heavy_D6_P-loop"/>
</dbReference>
<keyword evidence="12" id="KW-0206">Cytoskeleton</keyword>
<dbReference type="FunFam" id="3.10.490.20:FF:000001">
    <property type="entry name" value="dynein heavy chain 7, axonemal"/>
    <property type="match status" value="1"/>
</dbReference>
<dbReference type="Pfam" id="PF18199">
    <property type="entry name" value="Dynein_C"/>
    <property type="match status" value="1"/>
</dbReference>
<feature type="domain" description="Dynein heavy chain AAA lid" evidence="15">
    <location>
        <begin position="379"/>
        <end position="518"/>
    </location>
</feature>
<evidence type="ECO:0000256" key="8">
    <source>
        <dbReference type="ARBA" id="ARBA00023017"/>
    </source>
</evidence>
<dbReference type="Gene3D" id="1.20.1270.280">
    <property type="match status" value="1"/>
</dbReference>
<dbReference type="GO" id="GO:0005524">
    <property type="term" value="F:ATP binding"/>
    <property type="evidence" value="ECO:0007669"/>
    <property type="project" value="UniProtKB-KW"/>
</dbReference>
<dbReference type="InterPro" id="IPR042219">
    <property type="entry name" value="AAA_lid_11_sf"/>
</dbReference>
<keyword evidence="13" id="KW-0966">Cell projection</keyword>
<dbReference type="GO" id="GO:0005874">
    <property type="term" value="C:microtubule"/>
    <property type="evidence" value="ECO:0007669"/>
    <property type="project" value="UniProtKB-KW"/>
</dbReference>
<dbReference type="FunFam" id="3.40.50.300:FF:000362">
    <property type="entry name" value="Dynein, axonemal, heavy chain 6"/>
    <property type="match status" value="1"/>
</dbReference>
<evidence type="ECO:0000256" key="12">
    <source>
        <dbReference type="ARBA" id="ARBA00023212"/>
    </source>
</evidence>
<feature type="domain" description="Dynein heavy chain region D6 P-loop" evidence="14">
    <location>
        <begin position="233"/>
        <end position="344"/>
    </location>
</feature>
<evidence type="ECO:0000259" key="15">
    <source>
        <dbReference type="Pfam" id="PF18198"/>
    </source>
</evidence>
<dbReference type="FunFam" id="1.20.1270.280:FF:000001">
    <property type="entry name" value="dynein heavy chain 7, axonemal"/>
    <property type="match status" value="1"/>
</dbReference>
<keyword evidence="3" id="KW-0963">Cytoplasm</keyword>
<gene>
    <name evidence="17" type="ORF">TSPGSL018_690</name>
</gene>
<evidence type="ECO:0000256" key="3">
    <source>
        <dbReference type="ARBA" id="ARBA00022490"/>
    </source>
</evidence>
<dbReference type="PANTHER" id="PTHR22878">
    <property type="entry name" value="DYNEIN HEAVY CHAIN 6, AXONEMAL-LIKE-RELATED"/>
    <property type="match status" value="1"/>
</dbReference>
<evidence type="ECO:0000256" key="6">
    <source>
        <dbReference type="ARBA" id="ARBA00022794"/>
    </source>
</evidence>
<keyword evidence="4" id="KW-0493">Microtubule</keyword>
<feature type="non-terminal residue" evidence="17">
    <location>
        <position position="1"/>
    </location>
</feature>
<dbReference type="GO" id="GO:0045505">
    <property type="term" value="F:dynein intermediate chain binding"/>
    <property type="evidence" value="ECO:0007669"/>
    <property type="project" value="InterPro"/>
</dbReference>
<accession>A0A061SNY0</accession>
<evidence type="ECO:0000256" key="5">
    <source>
        <dbReference type="ARBA" id="ARBA00022741"/>
    </source>
</evidence>
<dbReference type="Pfam" id="PF03028">
    <property type="entry name" value="Dynein_heavy"/>
    <property type="match status" value="1"/>
</dbReference>
<dbReference type="AlphaFoldDB" id="A0A061SNY0"/>
<dbReference type="PANTHER" id="PTHR22878:SF68">
    <property type="entry name" value="DYNEIN HEAVY CHAIN 6, AXONEMAL-LIKE"/>
    <property type="match status" value="1"/>
</dbReference>
<dbReference type="GO" id="GO:0030286">
    <property type="term" value="C:dynein complex"/>
    <property type="evidence" value="ECO:0007669"/>
    <property type="project" value="UniProtKB-KW"/>
</dbReference>
<name>A0A061SNY0_9CHLO</name>
<evidence type="ECO:0000313" key="17">
    <source>
        <dbReference type="EMBL" id="JAC84560.1"/>
    </source>
</evidence>
<evidence type="ECO:0000256" key="1">
    <source>
        <dbReference type="ARBA" id="ARBA00004138"/>
    </source>
</evidence>
<reference evidence="17" key="1">
    <citation type="submission" date="2014-05" db="EMBL/GenBank/DDBJ databases">
        <title>The transcriptome of the halophilic microalga Tetraselmis sp. GSL018 isolated from the Great Salt Lake, Utah.</title>
        <authorList>
            <person name="Jinkerson R.E."/>
            <person name="D'Adamo S."/>
            <person name="Posewitz M.C."/>
        </authorList>
    </citation>
    <scope>NUCLEOTIDE SEQUENCE</scope>
    <source>
        <strain evidence="17">GSL018</strain>
    </source>
</reference>
<proteinExistence type="predicted"/>
<dbReference type="Gene3D" id="3.40.50.300">
    <property type="entry name" value="P-loop containing nucleotide triphosphate hydrolases"/>
    <property type="match status" value="1"/>
</dbReference>
<dbReference type="GO" id="GO:0005929">
    <property type="term" value="C:cilium"/>
    <property type="evidence" value="ECO:0007669"/>
    <property type="project" value="UniProtKB-SubCell"/>
</dbReference>
<dbReference type="GO" id="GO:0060271">
    <property type="term" value="P:cilium assembly"/>
    <property type="evidence" value="ECO:0007669"/>
    <property type="project" value="UniProtKB-ARBA"/>
</dbReference>
<evidence type="ECO:0000259" key="16">
    <source>
        <dbReference type="Pfam" id="PF18199"/>
    </source>
</evidence>
<keyword evidence="8" id="KW-0243">Dynein</keyword>
<dbReference type="EMBL" id="GBEZ01000318">
    <property type="protein sequence ID" value="JAC84560.1"/>
    <property type="molecule type" value="Transcribed_RNA"/>
</dbReference>
<dbReference type="InterPro" id="IPR041658">
    <property type="entry name" value="AAA_lid_11"/>
</dbReference>
<keyword evidence="10" id="KW-0969">Cilium</keyword>
<organism evidence="17">
    <name type="scientific">Tetraselmis sp. GSL018</name>
    <dbReference type="NCBI Taxonomy" id="582737"/>
    <lineage>
        <taxon>Eukaryota</taxon>
        <taxon>Viridiplantae</taxon>
        <taxon>Chlorophyta</taxon>
        <taxon>core chlorophytes</taxon>
        <taxon>Chlorodendrophyceae</taxon>
        <taxon>Chlorodendrales</taxon>
        <taxon>Chlorodendraceae</taxon>
        <taxon>Tetraselmis</taxon>
    </lineage>
</organism>
<evidence type="ECO:0000256" key="2">
    <source>
        <dbReference type="ARBA" id="ARBA00004245"/>
    </source>
</evidence>
<dbReference type="FunFam" id="1.10.8.1220:FF:000001">
    <property type="entry name" value="Dynein axonemal heavy chain 5"/>
    <property type="match status" value="1"/>
</dbReference>
<evidence type="ECO:0000256" key="10">
    <source>
        <dbReference type="ARBA" id="ARBA00023069"/>
    </source>
</evidence>
<protein>
    <submittedName>
        <fullName evidence="17">Dynein heavy chain axonemal</fullName>
    </submittedName>
</protein>
<feature type="domain" description="Dynein heavy chain C-terminal" evidence="16">
    <location>
        <begin position="524"/>
        <end position="826"/>
    </location>
</feature>
<keyword evidence="6" id="KW-0970">Cilium biogenesis/degradation</keyword>
<keyword evidence="5" id="KW-0547">Nucleotide-binding</keyword>
<dbReference type="InterPro" id="IPR043160">
    <property type="entry name" value="Dynein_C_barrel"/>
</dbReference>
<dbReference type="Gene3D" id="1.10.8.1220">
    <property type="match status" value="1"/>
</dbReference>
<dbReference type="InterPro" id="IPR026983">
    <property type="entry name" value="DHC"/>
</dbReference>
<dbReference type="Gene3D" id="1.10.8.720">
    <property type="entry name" value="Region D6 of dynein motor"/>
    <property type="match status" value="1"/>
</dbReference>
<keyword evidence="9" id="KW-0175">Coiled coil</keyword>
<evidence type="ECO:0000256" key="4">
    <source>
        <dbReference type="ARBA" id="ARBA00022701"/>
    </source>
</evidence>
<evidence type="ECO:0000259" key="14">
    <source>
        <dbReference type="Pfam" id="PF03028"/>
    </source>
</evidence>
<keyword evidence="7" id="KW-0067">ATP-binding</keyword>
<dbReference type="FunFam" id="1.10.8.720:FF:000001">
    <property type="entry name" value="dynein heavy chain 7, axonemal"/>
    <property type="match status" value="1"/>
</dbReference>
<evidence type="ECO:0000256" key="13">
    <source>
        <dbReference type="ARBA" id="ARBA00023273"/>
    </source>
</evidence>
<evidence type="ECO:0000256" key="11">
    <source>
        <dbReference type="ARBA" id="ARBA00023175"/>
    </source>
</evidence>
<dbReference type="GO" id="GO:0007018">
    <property type="term" value="P:microtubule-based movement"/>
    <property type="evidence" value="ECO:0007669"/>
    <property type="project" value="InterPro"/>
</dbReference>
<evidence type="ECO:0000256" key="9">
    <source>
        <dbReference type="ARBA" id="ARBA00023054"/>
    </source>
</evidence>
<dbReference type="Pfam" id="PF18198">
    <property type="entry name" value="AAA_lid_11"/>
    <property type="match status" value="1"/>
</dbReference>
<dbReference type="Gene3D" id="3.10.490.20">
    <property type="match status" value="1"/>
</dbReference>
<dbReference type="GO" id="GO:0051959">
    <property type="term" value="F:dynein light intermediate chain binding"/>
    <property type="evidence" value="ECO:0007669"/>
    <property type="project" value="InterPro"/>
</dbReference>
<sequence>EKKIDGARLEYKPVATHVSVLFFCISDLANIEPMYQYEWFVALFEDAIAKAEKRPMPARIDSLIAYMQYSLYCNVCRSLFEKDKLLFAMIMCVNLESKIRGTIDMAEFRFLLNGGIATHEPPPNQSPWLNDKLWGELTRLDSVSESFQGIAQHFTKNMAQYKMIYDSGTPHSTPLPHPWDKQLTPFQRLLVLRVIRPDKMVVAVQNFVMQAMGPEYIEPPPFDLAKCYADSNKLTPLIFILSPGTDPMAGLLKFADGEGIQVESISLGQGQGVKAEKLIENGKQQGGWVVLQNCHLAVSWMPSLERICEQMAQEQIHSGFRLWLTSYPSSDFPVSILQNGIKMTNEAPKGLRANLNQSYLNDPVSDPEFFNGCDRPGEFKKLLFGLCFFHAVVQERLGFGPLGWNVPYQFSQPDFVISVRQLQMFLNEFPNEMPLPALTYLTGECNYGGRVTDAKDRRTLMSLLRIYYTEAIFDDSYKFSPSGKYFAPPEGTYQSYLDYIKQLPLSAEPEVYGLHSNADITKDQNEVDLMLDSILATMGSASTAGGTGQSREALLEQVATDIQSRVAHEFDIEYARYKYPVDYYESMNTVLTQELVRFNRLIAVVHSTLSEMKKALKGLVVMSHDLEEVGNAMFDGKVPGAWLAKSYPSLKPLAGYVGELVDRIKMMSDWVQHGPPPVFWISGFYFTHAFLTGVKQNFARKYKIPIDTVTFDQECLHKARRTEKPEDGAYITGMFVEGARWDYTVMELGESEPKVLYTAAPDMLLTPCEDGRERSFPHYKCPLYRTPERRGVLATTGHSTNFVMDLLIPSQLSEDHWIRRGVAFLLSLAV</sequence>